<sequence>MISLADLESMFNNMRAKTKWNVDSNLLWGYFFFDPHAEKLRVIATELQKSGYRFVNLYPSDDKTTYVLHVEKVETHTPKTLYQRNQELEQLAEKHDIASYDGMDVGPALDAKK</sequence>
<accession>A0ABS5GY75</accession>
<evidence type="ECO:0000313" key="2">
    <source>
        <dbReference type="EMBL" id="MBR7791104.1"/>
    </source>
</evidence>
<dbReference type="Pfam" id="PF06877">
    <property type="entry name" value="RraB"/>
    <property type="match status" value="1"/>
</dbReference>
<feature type="domain" description="Regulator of ribonuclease activity B" evidence="1">
    <location>
        <begin position="8"/>
        <end position="105"/>
    </location>
</feature>
<name>A0ABS5GY75_9BURK</name>
<comment type="caution">
    <text evidence="2">The sequence shown here is derived from an EMBL/GenBank/DDBJ whole genome shotgun (WGS) entry which is preliminary data.</text>
</comment>
<proteinExistence type="predicted"/>
<keyword evidence="3" id="KW-1185">Reference proteome</keyword>
<dbReference type="InterPro" id="IPR036701">
    <property type="entry name" value="RraB-like_sf"/>
</dbReference>
<evidence type="ECO:0000313" key="3">
    <source>
        <dbReference type="Proteomes" id="UP000682982"/>
    </source>
</evidence>
<evidence type="ECO:0000259" key="1">
    <source>
        <dbReference type="Pfam" id="PF06877"/>
    </source>
</evidence>
<gene>
    <name evidence="2" type="ORF">KDM87_00725</name>
</gene>
<dbReference type="EMBL" id="JAGSPK010000001">
    <property type="protein sequence ID" value="MBR7791104.1"/>
    <property type="molecule type" value="Genomic_DNA"/>
</dbReference>
<protein>
    <submittedName>
        <fullName evidence="2">Ribonuclease E inhibitor RraB</fullName>
    </submittedName>
</protein>
<dbReference type="Proteomes" id="UP000682982">
    <property type="component" value="Unassembled WGS sequence"/>
</dbReference>
<dbReference type="InterPro" id="IPR009671">
    <property type="entry name" value="RraB_dom"/>
</dbReference>
<dbReference type="Gene3D" id="3.30.70.970">
    <property type="entry name" value="RraB-like"/>
    <property type="match status" value="1"/>
</dbReference>
<dbReference type="RefSeq" id="WP_212677332.1">
    <property type="nucleotide sequence ID" value="NZ_JAGSPK010000001.1"/>
</dbReference>
<dbReference type="SUPFAM" id="SSF89946">
    <property type="entry name" value="Hypothetical protein VC0424"/>
    <property type="match status" value="1"/>
</dbReference>
<reference evidence="2 3" key="1">
    <citation type="submission" date="2021-04" db="EMBL/GenBank/DDBJ databases">
        <title>novel species isolated from subtropical streams in China.</title>
        <authorList>
            <person name="Lu H."/>
        </authorList>
    </citation>
    <scope>NUCLEOTIDE SEQUENCE [LARGE SCALE GENOMIC DNA]</scope>
    <source>
        <strain evidence="2 3">FT147W</strain>
    </source>
</reference>
<organism evidence="2 3">
    <name type="scientific">Undibacterium rivi</name>
    <dbReference type="NCBI Taxonomy" id="2828729"/>
    <lineage>
        <taxon>Bacteria</taxon>
        <taxon>Pseudomonadati</taxon>
        <taxon>Pseudomonadota</taxon>
        <taxon>Betaproteobacteria</taxon>
        <taxon>Burkholderiales</taxon>
        <taxon>Oxalobacteraceae</taxon>
        <taxon>Undibacterium</taxon>
    </lineage>
</organism>